<sequence length="387" mass="41921">MAMGAMAMVVIGGMAMWLLKGPAVLGAWVGVAVASNWRGGRVQSWGRGWKGFFRSLFRAKLWLPIVLGVVGFGVWATLVWMRMSSASDGAVDTTGMNEVSGYMGGSGLARYGRAIGAALLSPTYALPACLLAIPVILGLRRGTWEERERRLLIGLLAAFVAGALVSLVVGLRQPRYYYTLLVMVPMFAAAVAGRWEAMVGGDKGREAVRAGMSVFAIVLAVGSGVLAKTSTGAHDMSWPWITAGLAIAASIWALVELVRHRAGWGLVALSLTLLATMSTFGGRWLSDKHDKGVLAASAQLRETVADAPAVYATKTVFDHPEMYHHSGVWPTKLPADWLTLGHSLRPGAWCVLQDYEWELIRDREDIGRWQPQEIVLDGDTMWMVRVP</sequence>
<dbReference type="EMBL" id="JACHGY010000001">
    <property type="protein sequence ID" value="MBB6430515.1"/>
    <property type="molecule type" value="Genomic_DNA"/>
</dbReference>
<evidence type="ECO:0000313" key="2">
    <source>
        <dbReference type="EMBL" id="MBB6430515.1"/>
    </source>
</evidence>
<proteinExistence type="predicted"/>
<feature type="transmembrane region" description="Helical" evidence="1">
    <location>
        <begin position="61"/>
        <end position="81"/>
    </location>
</feature>
<keyword evidence="1" id="KW-0472">Membrane</keyword>
<feature type="transmembrane region" description="Helical" evidence="1">
    <location>
        <begin position="238"/>
        <end position="255"/>
    </location>
</feature>
<organism evidence="2 3">
    <name type="scientific">Algisphaera agarilytica</name>
    <dbReference type="NCBI Taxonomy" id="1385975"/>
    <lineage>
        <taxon>Bacteria</taxon>
        <taxon>Pseudomonadati</taxon>
        <taxon>Planctomycetota</taxon>
        <taxon>Phycisphaerae</taxon>
        <taxon>Phycisphaerales</taxon>
        <taxon>Phycisphaeraceae</taxon>
        <taxon>Algisphaera</taxon>
    </lineage>
</organism>
<feature type="transmembrane region" description="Helical" evidence="1">
    <location>
        <begin position="114"/>
        <end position="139"/>
    </location>
</feature>
<feature type="transmembrane region" description="Helical" evidence="1">
    <location>
        <begin position="262"/>
        <end position="285"/>
    </location>
</feature>
<keyword evidence="3" id="KW-1185">Reference proteome</keyword>
<dbReference type="Proteomes" id="UP000541810">
    <property type="component" value="Unassembled WGS sequence"/>
</dbReference>
<evidence type="ECO:0000313" key="3">
    <source>
        <dbReference type="Proteomes" id="UP000541810"/>
    </source>
</evidence>
<reference evidence="2 3" key="1">
    <citation type="submission" date="2020-08" db="EMBL/GenBank/DDBJ databases">
        <title>Genomic Encyclopedia of Type Strains, Phase IV (KMG-IV): sequencing the most valuable type-strain genomes for metagenomic binning, comparative biology and taxonomic classification.</title>
        <authorList>
            <person name="Goeker M."/>
        </authorList>
    </citation>
    <scope>NUCLEOTIDE SEQUENCE [LARGE SCALE GENOMIC DNA]</scope>
    <source>
        <strain evidence="2 3">DSM 103725</strain>
    </source>
</reference>
<protein>
    <submittedName>
        <fullName evidence="2">Uncharacterized protein</fullName>
    </submittedName>
</protein>
<keyword evidence="1" id="KW-1133">Transmembrane helix</keyword>
<dbReference type="AlphaFoldDB" id="A0A7X0LKJ9"/>
<gene>
    <name evidence="2" type="ORF">HNQ40_002321</name>
</gene>
<feature type="transmembrane region" description="Helical" evidence="1">
    <location>
        <begin position="176"/>
        <end position="195"/>
    </location>
</feature>
<accession>A0A7X0LKJ9</accession>
<feature type="transmembrane region" description="Helical" evidence="1">
    <location>
        <begin position="151"/>
        <end position="170"/>
    </location>
</feature>
<evidence type="ECO:0000256" key="1">
    <source>
        <dbReference type="SAM" id="Phobius"/>
    </source>
</evidence>
<feature type="transmembrane region" description="Helical" evidence="1">
    <location>
        <begin position="6"/>
        <end position="34"/>
    </location>
</feature>
<comment type="caution">
    <text evidence="2">The sequence shown here is derived from an EMBL/GenBank/DDBJ whole genome shotgun (WGS) entry which is preliminary data.</text>
</comment>
<feature type="transmembrane region" description="Helical" evidence="1">
    <location>
        <begin position="207"/>
        <end position="226"/>
    </location>
</feature>
<name>A0A7X0LKJ9_9BACT</name>
<keyword evidence="1" id="KW-0812">Transmembrane</keyword>